<evidence type="ECO:0000313" key="3">
    <source>
        <dbReference type="Proteomes" id="UP000241771"/>
    </source>
</evidence>
<dbReference type="Proteomes" id="UP000241771">
    <property type="component" value="Unassembled WGS sequence"/>
</dbReference>
<keyword evidence="3" id="KW-1185">Reference proteome</keyword>
<evidence type="ECO:0000313" key="2">
    <source>
        <dbReference type="EMBL" id="PSW11389.1"/>
    </source>
</evidence>
<dbReference type="RefSeq" id="WP_036828465.1">
    <property type="nucleotide sequence ID" value="NZ_JGVO01001008.1"/>
</dbReference>
<dbReference type="OrthoDB" id="3869642at2"/>
<dbReference type="AlphaFoldDB" id="A0A2T3NBS9"/>
<accession>A0A2T3NBS9</accession>
<evidence type="ECO:0000256" key="1">
    <source>
        <dbReference type="SAM" id="SignalP"/>
    </source>
</evidence>
<name>A0A2T3NBS9_9GAMM</name>
<reference evidence="2 3" key="1">
    <citation type="submission" date="2018-01" db="EMBL/GenBank/DDBJ databases">
        <title>Whole genome sequencing of Histamine producing bacteria.</title>
        <authorList>
            <person name="Butler K."/>
        </authorList>
    </citation>
    <scope>NUCLEOTIDE SEQUENCE [LARGE SCALE GENOMIC DNA]</scope>
    <source>
        <strain evidence="2 3">DSM 100436</strain>
    </source>
</reference>
<protein>
    <submittedName>
        <fullName evidence="2">Uncharacterized protein</fullName>
    </submittedName>
</protein>
<feature type="chain" id="PRO_5015635485" evidence="1">
    <location>
        <begin position="21"/>
        <end position="237"/>
    </location>
</feature>
<keyword evidence="1" id="KW-0732">Signal</keyword>
<comment type="caution">
    <text evidence="2">The sequence shown here is derived from an EMBL/GenBank/DDBJ whole genome shotgun (WGS) entry which is preliminary data.</text>
</comment>
<gene>
    <name evidence="2" type="ORF">C9I98_24380</name>
</gene>
<sequence>MKKLSLAILTASLFAAPAFALTDAELESAISAKLETQLKDKAVADYTAEFIMENLLTWEGEPLELDKADSILAFAFGNRLLENGNQVPGPMNEQLADTVVEVYKATGKPVYAQWEIAQSIGDRIPADKLFSINPVIEADGTLTYLSSIGVADTAVQLSGGNLGKTVVVAFREHSLRTLTTAKAFGIDAYAPAGVELPHKYDTQSGQGWTRDQQTFVFHELTYRSLAERDRLIKEANK</sequence>
<proteinExistence type="predicted"/>
<feature type="signal peptide" evidence="1">
    <location>
        <begin position="1"/>
        <end position="20"/>
    </location>
</feature>
<organism evidence="2 3">
    <name type="scientific">Photobacterium sanctipauli</name>
    <dbReference type="NCBI Taxonomy" id="1342794"/>
    <lineage>
        <taxon>Bacteria</taxon>
        <taxon>Pseudomonadati</taxon>
        <taxon>Pseudomonadota</taxon>
        <taxon>Gammaproteobacteria</taxon>
        <taxon>Vibrionales</taxon>
        <taxon>Vibrionaceae</taxon>
        <taxon>Photobacterium</taxon>
    </lineage>
</organism>
<dbReference type="EMBL" id="PYMA01000024">
    <property type="protein sequence ID" value="PSW11389.1"/>
    <property type="molecule type" value="Genomic_DNA"/>
</dbReference>